<evidence type="ECO:0000256" key="5">
    <source>
        <dbReference type="ARBA" id="ARBA00022989"/>
    </source>
</evidence>
<dbReference type="Gene3D" id="1.20.1250.20">
    <property type="entry name" value="MFS general substrate transporter like domains"/>
    <property type="match status" value="1"/>
</dbReference>
<keyword evidence="9" id="KW-1185">Reference proteome</keyword>
<keyword evidence="6 7" id="KW-0472">Membrane</keyword>
<accession>A0ABW5H3C6</accession>
<dbReference type="InterPro" id="IPR050171">
    <property type="entry name" value="MFS_Transporters"/>
</dbReference>
<dbReference type="PANTHER" id="PTHR23517:SF2">
    <property type="entry name" value="MULTIDRUG RESISTANCE PROTEIN MDTH"/>
    <property type="match status" value="1"/>
</dbReference>
<feature type="transmembrane region" description="Helical" evidence="7">
    <location>
        <begin position="231"/>
        <end position="258"/>
    </location>
</feature>
<evidence type="ECO:0000256" key="7">
    <source>
        <dbReference type="SAM" id="Phobius"/>
    </source>
</evidence>
<keyword evidence="2" id="KW-0813">Transport</keyword>
<dbReference type="InterPro" id="IPR036259">
    <property type="entry name" value="MFS_trans_sf"/>
</dbReference>
<feature type="transmembrane region" description="Helical" evidence="7">
    <location>
        <begin position="295"/>
        <end position="313"/>
    </location>
</feature>
<comment type="caution">
    <text evidence="8">The sequence shown here is derived from an EMBL/GenBank/DDBJ whole genome shotgun (WGS) entry which is preliminary data.</text>
</comment>
<gene>
    <name evidence="8" type="ORF">ACFSVL_09925</name>
</gene>
<reference evidence="9" key="1">
    <citation type="journal article" date="2019" name="Int. J. Syst. Evol. Microbiol.">
        <title>The Global Catalogue of Microorganisms (GCM) 10K type strain sequencing project: providing services to taxonomists for standard genome sequencing and annotation.</title>
        <authorList>
            <consortium name="The Broad Institute Genomics Platform"/>
            <consortium name="The Broad Institute Genome Sequencing Center for Infectious Disease"/>
            <person name="Wu L."/>
            <person name="Ma J."/>
        </authorList>
    </citation>
    <scope>NUCLEOTIDE SEQUENCE [LARGE SCALE GENOMIC DNA]</scope>
    <source>
        <strain evidence="9">CGMCC 4.7641</strain>
    </source>
</reference>
<evidence type="ECO:0000313" key="9">
    <source>
        <dbReference type="Proteomes" id="UP001597483"/>
    </source>
</evidence>
<keyword evidence="4 7" id="KW-0812">Transmembrane</keyword>
<evidence type="ECO:0000256" key="2">
    <source>
        <dbReference type="ARBA" id="ARBA00022448"/>
    </source>
</evidence>
<sequence length="409" mass="42753">MAGETQSRGAAARRFGAGAAKLILGGRFERALWPVLATVAMNFTGFGTLTSYFGLWLIQAQHVDVRTVSTALFCAGLAGACGAGFAGTLVDRLGPRRVNVAIATLHAAATIALAFPVGTGTAIGLLAVVTGTQPLRGVAQRTLIGQLGQQTGGEKAFADYRLVLNVGLLSGPLMGAVVLQWGWQALRIDVCVLYFLALLPAVALYRTPETPAAGPRAPVVRPAARLLDRKLILLVAGSSCAWTVMYVYEAVLPILVVGSETLSASQWGLLYSLGPLLALVGQLRVQRWFRAFRPSARLAGGVLLMGFAFAVFWGGFRVWVLPVFIVLFVLGDLVWGPASEDVAVRAAPEGRTGAYLGAVSSTVWVGSALAPAVGLPAAQHYGNGVLWAGAAALSVVSALCYANLSRLAR</sequence>
<feature type="transmembrane region" description="Helical" evidence="7">
    <location>
        <begin position="319"/>
        <end position="335"/>
    </location>
</feature>
<evidence type="ECO:0000313" key="8">
    <source>
        <dbReference type="EMBL" id="MFD2467711.1"/>
    </source>
</evidence>
<protein>
    <submittedName>
        <fullName evidence="8">MFS transporter</fullName>
    </submittedName>
</protein>
<comment type="subcellular location">
    <subcellularLocation>
        <location evidence="1">Cell membrane</location>
        <topology evidence="1">Multi-pass membrane protein</topology>
    </subcellularLocation>
</comment>
<evidence type="ECO:0000256" key="3">
    <source>
        <dbReference type="ARBA" id="ARBA00022475"/>
    </source>
</evidence>
<organism evidence="8 9">
    <name type="scientific">Amycolatopsis silviterrae</name>
    <dbReference type="NCBI Taxonomy" id="1656914"/>
    <lineage>
        <taxon>Bacteria</taxon>
        <taxon>Bacillati</taxon>
        <taxon>Actinomycetota</taxon>
        <taxon>Actinomycetes</taxon>
        <taxon>Pseudonocardiales</taxon>
        <taxon>Pseudonocardiaceae</taxon>
        <taxon>Amycolatopsis</taxon>
    </lineage>
</organism>
<evidence type="ECO:0000256" key="4">
    <source>
        <dbReference type="ARBA" id="ARBA00022692"/>
    </source>
</evidence>
<dbReference type="RefSeq" id="WP_378302681.1">
    <property type="nucleotide sequence ID" value="NZ_JBHUKS010000006.1"/>
</dbReference>
<feature type="transmembrane region" description="Helical" evidence="7">
    <location>
        <begin position="102"/>
        <end position="129"/>
    </location>
</feature>
<feature type="transmembrane region" description="Helical" evidence="7">
    <location>
        <begin position="70"/>
        <end position="90"/>
    </location>
</feature>
<dbReference type="SUPFAM" id="SSF103473">
    <property type="entry name" value="MFS general substrate transporter"/>
    <property type="match status" value="1"/>
</dbReference>
<dbReference type="EMBL" id="JBHUKS010000006">
    <property type="protein sequence ID" value="MFD2467711.1"/>
    <property type="molecule type" value="Genomic_DNA"/>
</dbReference>
<name>A0ABW5H3C6_9PSEU</name>
<evidence type="ECO:0000256" key="6">
    <source>
        <dbReference type="ARBA" id="ARBA00023136"/>
    </source>
</evidence>
<keyword evidence="3" id="KW-1003">Cell membrane</keyword>
<dbReference type="PANTHER" id="PTHR23517">
    <property type="entry name" value="RESISTANCE PROTEIN MDTM, PUTATIVE-RELATED-RELATED"/>
    <property type="match status" value="1"/>
</dbReference>
<feature type="transmembrane region" description="Helical" evidence="7">
    <location>
        <begin position="31"/>
        <end position="58"/>
    </location>
</feature>
<dbReference type="Proteomes" id="UP001597483">
    <property type="component" value="Unassembled WGS sequence"/>
</dbReference>
<feature type="transmembrane region" description="Helical" evidence="7">
    <location>
        <begin position="384"/>
        <end position="404"/>
    </location>
</feature>
<feature type="transmembrane region" description="Helical" evidence="7">
    <location>
        <begin position="355"/>
        <end position="378"/>
    </location>
</feature>
<proteinExistence type="predicted"/>
<evidence type="ECO:0000256" key="1">
    <source>
        <dbReference type="ARBA" id="ARBA00004651"/>
    </source>
</evidence>
<keyword evidence="5 7" id="KW-1133">Transmembrane helix</keyword>
<dbReference type="InterPro" id="IPR011701">
    <property type="entry name" value="MFS"/>
</dbReference>
<feature type="transmembrane region" description="Helical" evidence="7">
    <location>
        <begin position="185"/>
        <end position="205"/>
    </location>
</feature>
<dbReference type="Pfam" id="PF07690">
    <property type="entry name" value="MFS_1"/>
    <property type="match status" value="1"/>
</dbReference>
<feature type="transmembrane region" description="Helical" evidence="7">
    <location>
        <begin position="264"/>
        <end position="283"/>
    </location>
</feature>